<evidence type="ECO:0000259" key="7">
    <source>
        <dbReference type="Pfam" id="PF00460"/>
    </source>
</evidence>
<accession>A0A351RAH4</accession>
<comment type="function">
    <text evidence="5 6">Structural component of flagellum, the bacterial motility apparatus. Part of the rod structure of flagellar basal body.</text>
</comment>
<protein>
    <recommendedName>
        <fullName evidence="3 6">Flagellar basal body rod protein FlgB</fullName>
    </recommendedName>
</protein>
<evidence type="ECO:0000256" key="3">
    <source>
        <dbReference type="ARBA" id="ARBA00014376"/>
    </source>
</evidence>
<dbReference type="PIRSF" id="PIRSF002889">
    <property type="entry name" value="Rod_FlgB"/>
    <property type="match status" value="1"/>
</dbReference>
<dbReference type="InterPro" id="IPR006300">
    <property type="entry name" value="FlgB"/>
</dbReference>
<dbReference type="AlphaFoldDB" id="A0A351RAH4"/>
<keyword evidence="4 6" id="KW-0975">Bacterial flagellum</keyword>
<dbReference type="Pfam" id="PF00460">
    <property type="entry name" value="Flg_bb_rod"/>
    <property type="match status" value="1"/>
</dbReference>
<dbReference type="Proteomes" id="UP000264313">
    <property type="component" value="Unassembled WGS sequence"/>
</dbReference>
<sequence length="135" mass="14660">MINKLDAALSFHQNALRVRGQRQELIAANIANADTPHYKARDLDFNAAMKNAMAGASNKEAFNTSKTSPNHIDGKPSSIGGDALFRPVIQGSVDGNTVDMDVERNQFADNAIRYEASIIMINGQLKKMLSAIQGQ</sequence>
<feature type="domain" description="Flagellar basal body rod protein N-terminal" evidence="7">
    <location>
        <begin position="10"/>
        <end position="39"/>
    </location>
</feature>
<keyword evidence="8" id="KW-0966">Cell projection</keyword>
<gene>
    <name evidence="8" type="ORF">DCW48_05465</name>
</gene>
<dbReference type="EMBL" id="DNAA01000133">
    <property type="protein sequence ID" value="HBA09045.1"/>
    <property type="molecule type" value="Genomic_DNA"/>
</dbReference>
<dbReference type="GO" id="GO:0030694">
    <property type="term" value="C:bacterial-type flagellum basal body, rod"/>
    <property type="evidence" value="ECO:0007669"/>
    <property type="project" value="InterPro"/>
</dbReference>
<name>A0A351RAH4_9PROT</name>
<dbReference type="NCBIfam" id="TIGR01396">
    <property type="entry name" value="FlgB"/>
    <property type="match status" value="1"/>
</dbReference>
<keyword evidence="8" id="KW-0282">Flagellum</keyword>
<organism evidence="8 9">
    <name type="scientific">Methylotenera mobilis</name>
    <dbReference type="NCBI Taxonomy" id="359408"/>
    <lineage>
        <taxon>Bacteria</taxon>
        <taxon>Pseudomonadati</taxon>
        <taxon>Pseudomonadota</taxon>
        <taxon>Betaproteobacteria</taxon>
        <taxon>Nitrosomonadales</taxon>
        <taxon>Methylophilaceae</taxon>
        <taxon>Methylotenera</taxon>
    </lineage>
</organism>
<comment type="caution">
    <text evidence="8">The sequence shown here is derived from an EMBL/GenBank/DDBJ whole genome shotgun (WGS) entry which is preliminary data.</text>
</comment>
<evidence type="ECO:0000313" key="8">
    <source>
        <dbReference type="EMBL" id="HBA09045.1"/>
    </source>
</evidence>
<evidence type="ECO:0000256" key="6">
    <source>
        <dbReference type="PIRNR" id="PIRNR002889"/>
    </source>
</evidence>
<comment type="subcellular location">
    <subcellularLocation>
        <location evidence="1 6">Bacterial flagellum basal body</location>
    </subcellularLocation>
</comment>
<dbReference type="GO" id="GO:0071978">
    <property type="term" value="P:bacterial-type flagellum-dependent swarming motility"/>
    <property type="evidence" value="ECO:0007669"/>
    <property type="project" value="TreeGrafter"/>
</dbReference>
<evidence type="ECO:0000256" key="1">
    <source>
        <dbReference type="ARBA" id="ARBA00004117"/>
    </source>
</evidence>
<evidence type="ECO:0000256" key="2">
    <source>
        <dbReference type="ARBA" id="ARBA00009677"/>
    </source>
</evidence>
<comment type="similarity">
    <text evidence="2 6">Belongs to the flagella basal body rod proteins family.</text>
</comment>
<dbReference type="InterPro" id="IPR001444">
    <property type="entry name" value="Flag_bb_rod_N"/>
</dbReference>
<dbReference type="PANTHER" id="PTHR30435:SF12">
    <property type="entry name" value="FLAGELLAR BASAL BODY ROD PROTEIN FLGB"/>
    <property type="match status" value="1"/>
</dbReference>
<dbReference type="STRING" id="1132855.GCA_000384255_01811"/>
<evidence type="ECO:0000256" key="4">
    <source>
        <dbReference type="ARBA" id="ARBA00023143"/>
    </source>
</evidence>
<proteinExistence type="inferred from homology"/>
<reference evidence="8 9" key="1">
    <citation type="journal article" date="2018" name="Nat. Biotechnol.">
        <title>A standardized bacterial taxonomy based on genome phylogeny substantially revises the tree of life.</title>
        <authorList>
            <person name="Parks D.H."/>
            <person name="Chuvochina M."/>
            <person name="Waite D.W."/>
            <person name="Rinke C."/>
            <person name="Skarshewski A."/>
            <person name="Chaumeil P.A."/>
            <person name="Hugenholtz P."/>
        </authorList>
    </citation>
    <scope>NUCLEOTIDE SEQUENCE [LARGE SCALE GENOMIC DNA]</scope>
    <source>
        <strain evidence="8">UBA9958</strain>
    </source>
</reference>
<dbReference type="PANTHER" id="PTHR30435">
    <property type="entry name" value="FLAGELLAR PROTEIN"/>
    <property type="match status" value="1"/>
</dbReference>
<keyword evidence="8" id="KW-0969">Cilium</keyword>
<evidence type="ECO:0000313" key="9">
    <source>
        <dbReference type="Proteomes" id="UP000264313"/>
    </source>
</evidence>
<evidence type="ECO:0000256" key="5">
    <source>
        <dbReference type="ARBA" id="ARBA00024934"/>
    </source>
</evidence>
<comment type="subunit">
    <text evidence="6">The basal body constitutes a major portion of the flagellar organelle and consists of a number of rings mounted on a central rod.</text>
</comment>